<protein>
    <submittedName>
        <fullName evidence="1">Uncharacterized protein</fullName>
    </submittedName>
</protein>
<organism evidence="1 2">
    <name type="scientific">Corynespora cassiicola Philippines</name>
    <dbReference type="NCBI Taxonomy" id="1448308"/>
    <lineage>
        <taxon>Eukaryota</taxon>
        <taxon>Fungi</taxon>
        <taxon>Dikarya</taxon>
        <taxon>Ascomycota</taxon>
        <taxon>Pezizomycotina</taxon>
        <taxon>Dothideomycetes</taxon>
        <taxon>Pleosporomycetidae</taxon>
        <taxon>Pleosporales</taxon>
        <taxon>Corynesporascaceae</taxon>
        <taxon>Corynespora</taxon>
    </lineage>
</organism>
<reference evidence="1 2" key="1">
    <citation type="journal article" date="2018" name="Front. Microbiol.">
        <title>Genome-Wide Analysis of Corynespora cassiicola Leaf Fall Disease Putative Effectors.</title>
        <authorList>
            <person name="Lopez D."/>
            <person name="Ribeiro S."/>
            <person name="Label P."/>
            <person name="Fumanal B."/>
            <person name="Venisse J.S."/>
            <person name="Kohler A."/>
            <person name="de Oliveira R.R."/>
            <person name="Labutti K."/>
            <person name="Lipzen A."/>
            <person name="Lail K."/>
            <person name="Bauer D."/>
            <person name="Ohm R.A."/>
            <person name="Barry K.W."/>
            <person name="Spatafora J."/>
            <person name="Grigoriev I.V."/>
            <person name="Martin F.M."/>
            <person name="Pujade-Renaud V."/>
        </authorList>
    </citation>
    <scope>NUCLEOTIDE SEQUENCE [LARGE SCALE GENOMIC DNA]</scope>
    <source>
        <strain evidence="1 2">Philippines</strain>
    </source>
</reference>
<keyword evidence="2" id="KW-1185">Reference proteome</keyword>
<dbReference type="AlphaFoldDB" id="A0A2T2PCI0"/>
<sequence length="159" mass="18237">MCGLMKLRLDTLRIHFQGANDDLIKNKSMSHIAHMLLMYGLSGFSHWEVNPAKVKTIIVSWDFYGLKAPSTHLLLGTTVVPDPKDADILVGAGIELPTYYEYADQWQIAGILRVHSDTRWAVKSFEQHNVVFNDEWRRVDTIRARITAEQDLDPCFFEC</sequence>
<name>A0A2T2PCI0_CORCC</name>
<gene>
    <name evidence="1" type="ORF">BS50DRAFT_39023</name>
</gene>
<dbReference type="Proteomes" id="UP000240883">
    <property type="component" value="Unassembled WGS sequence"/>
</dbReference>
<dbReference type="EMBL" id="KZ678128">
    <property type="protein sequence ID" value="PSN75379.1"/>
    <property type="molecule type" value="Genomic_DNA"/>
</dbReference>
<accession>A0A2T2PCI0</accession>
<proteinExistence type="predicted"/>
<evidence type="ECO:0000313" key="1">
    <source>
        <dbReference type="EMBL" id="PSN75379.1"/>
    </source>
</evidence>
<evidence type="ECO:0000313" key="2">
    <source>
        <dbReference type="Proteomes" id="UP000240883"/>
    </source>
</evidence>